<dbReference type="SUPFAM" id="SSF57535">
    <property type="entry name" value="Complement control module/SCR domain"/>
    <property type="match status" value="3"/>
</dbReference>
<dbReference type="Gene3D" id="3.40.50.410">
    <property type="entry name" value="von Willebrand factor, type A domain"/>
    <property type="match status" value="1"/>
</dbReference>
<evidence type="ECO:0000256" key="2">
    <source>
        <dbReference type="ARBA" id="ARBA00022737"/>
    </source>
</evidence>
<keyword evidence="1 5" id="KW-0768">Sushi</keyword>
<dbReference type="InterPro" id="IPR000436">
    <property type="entry name" value="Sushi_SCR_CCP_dom"/>
</dbReference>
<dbReference type="SMART" id="SM00327">
    <property type="entry name" value="VWA"/>
    <property type="match status" value="1"/>
</dbReference>
<feature type="disulfide bond" evidence="5">
    <location>
        <begin position="124"/>
        <end position="151"/>
    </location>
</feature>
<protein>
    <submittedName>
        <fullName evidence="10">Complement component bfb</fullName>
    </submittedName>
</protein>
<evidence type="ECO:0000259" key="7">
    <source>
        <dbReference type="PROSITE" id="PS50234"/>
    </source>
</evidence>
<dbReference type="FunFam" id="2.10.70.10:FF:000019">
    <property type="entry name" value="Complement factor b,-like"/>
    <property type="match status" value="2"/>
</dbReference>
<organism evidence="9 10">
    <name type="scientific">Carassius auratus</name>
    <name type="common">Goldfish</name>
    <dbReference type="NCBI Taxonomy" id="7957"/>
    <lineage>
        <taxon>Eukaryota</taxon>
        <taxon>Metazoa</taxon>
        <taxon>Chordata</taxon>
        <taxon>Craniata</taxon>
        <taxon>Vertebrata</taxon>
        <taxon>Euteleostomi</taxon>
        <taxon>Actinopterygii</taxon>
        <taxon>Neopterygii</taxon>
        <taxon>Teleostei</taxon>
        <taxon>Ostariophysi</taxon>
        <taxon>Cypriniformes</taxon>
        <taxon>Cyprinidae</taxon>
        <taxon>Cyprininae</taxon>
        <taxon>Carassius</taxon>
    </lineage>
</organism>
<dbReference type="KEGG" id="caua:113063652"/>
<dbReference type="InterPro" id="IPR035976">
    <property type="entry name" value="Sushi/SCR/CCP_sf"/>
</dbReference>
<dbReference type="Proteomes" id="UP000515129">
    <property type="component" value="Chromosome 46"/>
</dbReference>
<feature type="domain" description="VWFA" evidence="7">
    <location>
        <begin position="259"/>
        <end position="458"/>
    </location>
</feature>
<dbReference type="InterPro" id="IPR036465">
    <property type="entry name" value="vWFA_dom_sf"/>
</dbReference>
<evidence type="ECO:0000313" key="10">
    <source>
        <dbReference type="RefSeq" id="XP_026089772.1"/>
    </source>
</evidence>
<keyword evidence="6" id="KW-0732">Signal</keyword>
<dbReference type="CTD" id="30489"/>
<proteinExistence type="predicted"/>
<evidence type="ECO:0000256" key="3">
    <source>
        <dbReference type="ARBA" id="ARBA00023157"/>
    </source>
</evidence>
<name>A0A6P6M0Z1_CARAU</name>
<feature type="domain" description="Sushi" evidence="8">
    <location>
        <begin position="94"/>
        <end position="153"/>
    </location>
</feature>
<dbReference type="GO" id="GO:0006956">
    <property type="term" value="P:complement activation"/>
    <property type="evidence" value="ECO:0007669"/>
    <property type="project" value="TreeGrafter"/>
</dbReference>
<accession>A0A6P6M0Z1</accession>
<evidence type="ECO:0000256" key="1">
    <source>
        <dbReference type="ARBA" id="ARBA00022659"/>
    </source>
</evidence>
<evidence type="ECO:0000256" key="6">
    <source>
        <dbReference type="SAM" id="SignalP"/>
    </source>
</evidence>
<dbReference type="PROSITE" id="PS50234">
    <property type="entry name" value="VWFA"/>
    <property type="match status" value="1"/>
</dbReference>
<dbReference type="PANTHER" id="PTHR46393">
    <property type="entry name" value="SUSHI DOMAIN-CONTAINING PROTEIN"/>
    <property type="match status" value="1"/>
</dbReference>
<feature type="disulfide bond" evidence="5">
    <location>
        <begin position="184"/>
        <end position="211"/>
    </location>
</feature>
<keyword evidence="2" id="KW-0677">Repeat</keyword>
<feature type="domain" description="Sushi" evidence="8">
    <location>
        <begin position="156"/>
        <end position="213"/>
    </location>
</feature>
<dbReference type="SMART" id="SM00032">
    <property type="entry name" value="CCP"/>
    <property type="match status" value="3"/>
</dbReference>
<keyword evidence="9" id="KW-1185">Reference proteome</keyword>
<dbReference type="CDD" id="cd00033">
    <property type="entry name" value="CCP"/>
    <property type="match status" value="3"/>
</dbReference>
<evidence type="ECO:0000313" key="9">
    <source>
        <dbReference type="Proteomes" id="UP000515129"/>
    </source>
</evidence>
<dbReference type="AlphaFoldDB" id="A0A6P6M0Z1"/>
<sequence>MECKQQLKWLILAMICPLIAGAPSCMCKRDSSCPKENLNITGGNFVLSKGYSEGSLLKYICPDGYYPSVQSRLCQDGRWTSKIKTRKTPECKKITCPSPRVFENGEVIPYKDKYYVNDTTTYSCHSDYTFRGSAERVCKPNGKWSGSTPICGRDSDHCPDPGVPPGSSRTGNMFNIDDKVTYRCQSPLTLIGSKVRVCLDGGQWSGTEPQCYADYTYDTPEEASEAFSSSLKSNLAVTQQFKEGQQGKKKTMCQGGKLDIYIAVDASERIDKKDFENAKSTIKMLIDKISYYSVSPNYEILIFATDVTRIISMRDFKTNEDARNLMNIFKEHDDFNYERVGEITGTNIAKVYSAILESMKLEELINAIAFRETQHIVIMFTDGQANMGGNPRPKVEQIKHLVTKNHPDREKNLDLYLFGVGDDVNQEDINGLVSQRDQEKYFFKLKDLTEVQKMLDYMIEYKYAQER</sequence>
<dbReference type="GO" id="GO:0009617">
    <property type="term" value="P:response to bacterium"/>
    <property type="evidence" value="ECO:0007669"/>
    <property type="project" value="TreeGrafter"/>
</dbReference>
<dbReference type="Pfam" id="PF00084">
    <property type="entry name" value="Sushi"/>
    <property type="match status" value="3"/>
</dbReference>
<dbReference type="Pfam" id="PF00092">
    <property type="entry name" value="VWA"/>
    <property type="match status" value="1"/>
</dbReference>
<dbReference type="PANTHER" id="PTHR46393:SF6">
    <property type="entry name" value="COMPLEMENT C2-RELATED"/>
    <property type="match status" value="1"/>
</dbReference>
<dbReference type="Gene3D" id="2.10.70.10">
    <property type="entry name" value="Complement Module, domain 1"/>
    <property type="match status" value="3"/>
</dbReference>
<dbReference type="SUPFAM" id="SSF53300">
    <property type="entry name" value="vWA-like"/>
    <property type="match status" value="1"/>
</dbReference>
<dbReference type="OrthoDB" id="6127264at2759"/>
<gene>
    <name evidence="10" type="primary">bfb</name>
</gene>
<feature type="domain" description="Sushi" evidence="8">
    <location>
        <begin position="31"/>
        <end position="93"/>
    </location>
</feature>
<dbReference type="GO" id="GO:0070062">
    <property type="term" value="C:extracellular exosome"/>
    <property type="evidence" value="ECO:0007669"/>
    <property type="project" value="TreeGrafter"/>
</dbReference>
<feature type="signal peptide" evidence="6">
    <location>
        <begin position="1"/>
        <end position="21"/>
    </location>
</feature>
<comment type="caution">
    <text evidence="5">Lacks conserved residue(s) required for the propagation of feature annotation.</text>
</comment>
<evidence type="ECO:0000256" key="4">
    <source>
        <dbReference type="ARBA" id="ARBA00023180"/>
    </source>
</evidence>
<feature type="chain" id="PRO_5027680341" evidence="6">
    <location>
        <begin position="22"/>
        <end position="467"/>
    </location>
</feature>
<keyword evidence="3 5" id="KW-1015">Disulfide bond</keyword>
<evidence type="ECO:0000259" key="8">
    <source>
        <dbReference type="PROSITE" id="PS50923"/>
    </source>
</evidence>
<evidence type="ECO:0000256" key="5">
    <source>
        <dbReference type="PROSITE-ProRule" id="PRU00302"/>
    </source>
</evidence>
<dbReference type="PROSITE" id="PS50923">
    <property type="entry name" value="SUSHI"/>
    <property type="match status" value="3"/>
</dbReference>
<keyword evidence="4" id="KW-0325">Glycoprotein</keyword>
<dbReference type="InterPro" id="IPR002035">
    <property type="entry name" value="VWF_A"/>
</dbReference>
<reference evidence="10" key="1">
    <citation type="submission" date="2025-08" db="UniProtKB">
        <authorList>
            <consortium name="RefSeq"/>
        </authorList>
    </citation>
    <scope>IDENTIFICATION</scope>
    <source>
        <strain evidence="10">Wakin</strain>
        <tissue evidence="10">Muscle</tissue>
    </source>
</reference>
<dbReference type="RefSeq" id="XP_026089772.1">
    <property type="nucleotide sequence ID" value="XM_026233987.1"/>
</dbReference>